<reference evidence="7" key="2">
    <citation type="submission" date="2013-04" db="UniProtKB">
        <authorList>
            <consortium name="EnsemblPlants"/>
        </authorList>
    </citation>
    <scope>IDENTIFICATION</scope>
</reference>
<accession>J3LLV8</accession>
<dbReference type="GO" id="GO:0034472">
    <property type="term" value="P:snRNA 3'-end processing"/>
    <property type="evidence" value="ECO:0007669"/>
    <property type="project" value="TreeGrafter"/>
</dbReference>
<evidence type="ECO:0000313" key="7">
    <source>
        <dbReference type="EnsemblPlants" id="OB03G20340.1"/>
    </source>
</evidence>
<dbReference type="eggNOG" id="KOG1138">
    <property type="taxonomic scope" value="Eukaryota"/>
</dbReference>
<keyword evidence="5" id="KW-0539">Nucleus</keyword>
<dbReference type="GO" id="GO:0032039">
    <property type="term" value="C:integrator complex"/>
    <property type="evidence" value="ECO:0007669"/>
    <property type="project" value="InterPro"/>
</dbReference>
<evidence type="ECO:0000256" key="2">
    <source>
        <dbReference type="ARBA" id="ARBA00004496"/>
    </source>
</evidence>
<dbReference type="RefSeq" id="XP_015691289.1">
    <property type="nucleotide sequence ID" value="XM_015835803.2"/>
</dbReference>
<comment type="subcellular location">
    <subcellularLocation>
        <location evidence="2">Cytoplasm</location>
    </subcellularLocation>
    <subcellularLocation>
        <location evidence="1">Nucleus</location>
    </subcellularLocation>
</comment>
<dbReference type="EnsemblPlants" id="OB03G20340.1">
    <property type="protein sequence ID" value="OB03G20340.1"/>
    <property type="gene ID" value="OB03G20340"/>
</dbReference>
<dbReference type="Gene3D" id="3.60.15.10">
    <property type="entry name" value="Ribonuclease Z/Hydroxyacylglutathione hydrolase-like"/>
    <property type="match status" value="1"/>
</dbReference>
<proteinExistence type="inferred from homology"/>
<keyword evidence="8" id="KW-1185">Reference proteome</keyword>
<dbReference type="HOGENOM" id="CLU_023159_2_0_1"/>
<evidence type="ECO:0000313" key="8">
    <source>
        <dbReference type="Proteomes" id="UP000006038"/>
    </source>
</evidence>
<keyword evidence="4" id="KW-0963">Cytoplasm</keyword>
<dbReference type="PANTHER" id="PTHR46094">
    <property type="entry name" value="INTEGRATOR COMPLEX SUBUNIT 9"/>
    <property type="match status" value="1"/>
</dbReference>
<dbReference type="Pfam" id="PF16661">
    <property type="entry name" value="Lactamase_B_6"/>
    <property type="match status" value="1"/>
</dbReference>
<gene>
    <name evidence="7" type="primary">LOC102701063</name>
</gene>
<evidence type="ECO:0000259" key="6">
    <source>
        <dbReference type="SMART" id="SM01027"/>
    </source>
</evidence>
<dbReference type="GeneID" id="102701063"/>
<dbReference type="OMA" id="AMKAVHC"/>
<evidence type="ECO:0000256" key="4">
    <source>
        <dbReference type="ARBA" id="ARBA00022490"/>
    </source>
</evidence>
<sequence>MKLTCLDTGGDGGYYTPASHLLELEGLRILLDCPIDLSALTAFSPVPRGASYCDAGDLIRAVPYYRSPAVVAAAKAGGVDAVLVSSATGLLGLPFLTRLPSFASTKVYVTEVAAKMGRLMMTELVEMHREFVRCYGPDRDQSPVWMEWERLKKFQSVLQKIMTEEVGNNGLAALVPLYSLENIEACMQKIKHVKYGEEACFNGMLMLKAYSSGLELGNCVWTIKGPRASITYLPSSIFVSAHALDFDYSPLRGNDVILFSDFSSLNSMHDDNKKMGEHVVNETDIYLASDSVFRDDGTNEDESIKYLCSNDDIKEEIERISFICSCITDAINSGGSVLIPIGRLGIILLLLEHMSETLLSSNMKVPIFLISETAEEIITFTNALPEWLCKSRQEKLFSGEALFGHVELLKQRKLSLFPHLYSKDLLAAWKEPCIVFCPHWSLRHGPAVHLLHRWRADKRCLLVLEQGVDTELTLKPFMPLAIQVLGCSFLSGIKVGKIDPLLGLLKPKLVLFPEGQKLLSPAREKQPWPFLYYSKGKTIEVPNMREEFEMLLTTEVAFGLQPKQLDKTTAVARLKAKILLSNGHYVLAAAKSQLHQLERHLLHRGTVDAGLVQSALQEKGIVCSFSADADISAPKDRERTISITSPGEALVKVASERTTIYCDDEKIAEHVYDALRSICSGI</sequence>
<evidence type="ECO:0000256" key="3">
    <source>
        <dbReference type="ARBA" id="ARBA00006861"/>
    </source>
</evidence>
<reference evidence="7" key="1">
    <citation type="journal article" date="2013" name="Nat. Commun.">
        <title>Whole-genome sequencing of Oryza brachyantha reveals mechanisms underlying Oryza genome evolution.</title>
        <authorList>
            <person name="Chen J."/>
            <person name="Huang Q."/>
            <person name="Gao D."/>
            <person name="Wang J."/>
            <person name="Lang Y."/>
            <person name="Liu T."/>
            <person name="Li B."/>
            <person name="Bai Z."/>
            <person name="Luis Goicoechea J."/>
            <person name="Liang C."/>
            <person name="Chen C."/>
            <person name="Zhang W."/>
            <person name="Sun S."/>
            <person name="Liao Y."/>
            <person name="Zhang X."/>
            <person name="Yang L."/>
            <person name="Song C."/>
            <person name="Wang M."/>
            <person name="Shi J."/>
            <person name="Liu G."/>
            <person name="Liu J."/>
            <person name="Zhou H."/>
            <person name="Zhou W."/>
            <person name="Yu Q."/>
            <person name="An N."/>
            <person name="Chen Y."/>
            <person name="Cai Q."/>
            <person name="Wang B."/>
            <person name="Liu B."/>
            <person name="Min J."/>
            <person name="Huang Y."/>
            <person name="Wu H."/>
            <person name="Li Z."/>
            <person name="Zhang Y."/>
            <person name="Yin Y."/>
            <person name="Song W."/>
            <person name="Jiang J."/>
            <person name="Jackson S.A."/>
            <person name="Wing R.A."/>
            <person name="Wang J."/>
            <person name="Chen M."/>
        </authorList>
    </citation>
    <scope>NUCLEOTIDE SEQUENCE [LARGE SCALE GENOMIC DNA]</scope>
    <source>
        <strain evidence="7">cv. IRGC 101232</strain>
    </source>
</reference>
<dbReference type="InterPro" id="IPR027074">
    <property type="entry name" value="Integrator_9su"/>
</dbReference>
<name>J3LLV8_ORYBR</name>
<dbReference type="GO" id="GO:0005737">
    <property type="term" value="C:cytoplasm"/>
    <property type="evidence" value="ECO:0007669"/>
    <property type="project" value="UniProtKB-SubCell"/>
</dbReference>
<dbReference type="STRING" id="4533.J3LLV8"/>
<dbReference type="AlphaFoldDB" id="J3LLV8"/>
<dbReference type="SMART" id="SM01027">
    <property type="entry name" value="Beta-Casp"/>
    <property type="match status" value="1"/>
</dbReference>
<comment type="similarity">
    <text evidence="3">Belongs to the metallo-beta-lactamase superfamily. RNA-metabolizing metallo-beta-lactamase-like family. INTS9 subfamily.</text>
</comment>
<evidence type="ECO:0000256" key="5">
    <source>
        <dbReference type="ARBA" id="ARBA00023242"/>
    </source>
</evidence>
<dbReference type="Gramene" id="OB03G20340.1">
    <property type="protein sequence ID" value="OB03G20340.1"/>
    <property type="gene ID" value="OB03G20340"/>
</dbReference>
<dbReference type="SUPFAM" id="SSF56281">
    <property type="entry name" value="Metallo-hydrolase/oxidoreductase"/>
    <property type="match status" value="1"/>
</dbReference>
<feature type="domain" description="Beta-Casp" evidence="6">
    <location>
        <begin position="343"/>
        <end position="472"/>
    </location>
</feature>
<dbReference type="Proteomes" id="UP000006038">
    <property type="component" value="Chromosome 3"/>
</dbReference>
<organism evidence="7">
    <name type="scientific">Oryza brachyantha</name>
    <name type="common">malo sina</name>
    <dbReference type="NCBI Taxonomy" id="4533"/>
    <lineage>
        <taxon>Eukaryota</taxon>
        <taxon>Viridiplantae</taxon>
        <taxon>Streptophyta</taxon>
        <taxon>Embryophyta</taxon>
        <taxon>Tracheophyta</taxon>
        <taxon>Spermatophyta</taxon>
        <taxon>Magnoliopsida</taxon>
        <taxon>Liliopsida</taxon>
        <taxon>Poales</taxon>
        <taxon>Poaceae</taxon>
        <taxon>BOP clade</taxon>
        <taxon>Oryzoideae</taxon>
        <taxon>Oryzeae</taxon>
        <taxon>Oryzinae</taxon>
        <taxon>Oryza</taxon>
    </lineage>
</organism>
<dbReference type="Gene3D" id="3.40.50.10890">
    <property type="match status" value="1"/>
</dbReference>
<dbReference type="InterPro" id="IPR001279">
    <property type="entry name" value="Metallo-B-lactamas"/>
</dbReference>
<dbReference type="PANTHER" id="PTHR46094:SF1">
    <property type="entry name" value="INTEGRATOR COMPLEX SUBUNIT 9"/>
    <property type="match status" value="1"/>
</dbReference>
<protein>
    <recommendedName>
        <fullName evidence="6">Beta-Casp domain-containing protein</fullName>
    </recommendedName>
</protein>
<dbReference type="Pfam" id="PF10996">
    <property type="entry name" value="Beta-Casp"/>
    <property type="match status" value="1"/>
</dbReference>
<evidence type="ECO:0000256" key="1">
    <source>
        <dbReference type="ARBA" id="ARBA00004123"/>
    </source>
</evidence>
<dbReference type="OrthoDB" id="5600060at2759"/>
<dbReference type="InterPro" id="IPR022712">
    <property type="entry name" value="Beta_Casp"/>
</dbReference>
<dbReference type="InterPro" id="IPR036866">
    <property type="entry name" value="RibonucZ/Hydroxyglut_hydro"/>
</dbReference>